<feature type="compositionally biased region" description="Low complexity" evidence="1">
    <location>
        <begin position="70"/>
        <end position="87"/>
    </location>
</feature>
<feature type="region of interest" description="Disordered" evidence="1">
    <location>
        <begin position="70"/>
        <end position="108"/>
    </location>
</feature>
<feature type="compositionally biased region" description="Polar residues" evidence="1">
    <location>
        <begin position="1"/>
        <end position="14"/>
    </location>
</feature>
<protein>
    <submittedName>
        <fullName evidence="2">Uncharacterized protein</fullName>
    </submittedName>
</protein>
<accession>A0A2I0GSM4</accession>
<feature type="compositionally biased region" description="Polar residues" evidence="1">
    <location>
        <begin position="136"/>
        <end position="156"/>
    </location>
</feature>
<evidence type="ECO:0000313" key="3">
    <source>
        <dbReference type="Proteomes" id="UP000233551"/>
    </source>
</evidence>
<dbReference type="Proteomes" id="UP000233551">
    <property type="component" value="Unassembled WGS sequence"/>
</dbReference>
<evidence type="ECO:0000256" key="1">
    <source>
        <dbReference type="SAM" id="MobiDB-lite"/>
    </source>
</evidence>
<feature type="compositionally biased region" description="Low complexity" evidence="1">
    <location>
        <begin position="157"/>
        <end position="169"/>
    </location>
</feature>
<organism evidence="2 3">
    <name type="scientific">Punica granatum</name>
    <name type="common">Pomegranate</name>
    <dbReference type="NCBI Taxonomy" id="22663"/>
    <lineage>
        <taxon>Eukaryota</taxon>
        <taxon>Viridiplantae</taxon>
        <taxon>Streptophyta</taxon>
        <taxon>Embryophyta</taxon>
        <taxon>Tracheophyta</taxon>
        <taxon>Spermatophyta</taxon>
        <taxon>Magnoliopsida</taxon>
        <taxon>eudicotyledons</taxon>
        <taxon>Gunneridae</taxon>
        <taxon>Pentapetalae</taxon>
        <taxon>rosids</taxon>
        <taxon>malvids</taxon>
        <taxon>Myrtales</taxon>
        <taxon>Lythraceae</taxon>
        <taxon>Punica</taxon>
    </lineage>
</organism>
<evidence type="ECO:0000313" key="2">
    <source>
        <dbReference type="EMBL" id="PKH69203.1"/>
    </source>
</evidence>
<name>A0A2I0GSM4_PUNGR</name>
<sequence length="257" mass="27752">LTPIPDSSENTRPYPQTDRPQLEIPLSFSPGTTPSEDETLSWPSPSNASNLLALLPIPQLPLVPFLSDPLTPHSSTHSSSRNHTDSTPSFLPTHTTRPRLLSPHTGKPTCLLTPSARSLLVPDVLSSHNAPSFSPFLRTNASLSTDRSGQGPTTRDASPAISSSSQGSPRLRNHRAQSSGPPEPSSISLGFPLFYLGLFVLFQASTEKQLEPPELASSSPGRFFNTVGSVSIRPGARLDSSNILLDFRNYHFLLEAR</sequence>
<dbReference type="EMBL" id="PGOL01044717">
    <property type="protein sequence ID" value="PKH69203.1"/>
    <property type="molecule type" value="Genomic_DNA"/>
</dbReference>
<reference evidence="2 3" key="1">
    <citation type="submission" date="2017-11" db="EMBL/GenBank/DDBJ databases">
        <title>De-novo sequencing of pomegranate (Punica granatum L.) genome.</title>
        <authorList>
            <person name="Akparov Z."/>
            <person name="Amiraslanov A."/>
            <person name="Hajiyeva S."/>
            <person name="Abbasov M."/>
            <person name="Kaur K."/>
            <person name="Hamwieh A."/>
            <person name="Solovyev V."/>
            <person name="Salamov A."/>
            <person name="Braich B."/>
            <person name="Kosarev P."/>
            <person name="Mahmoud A."/>
            <person name="Hajiyev E."/>
            <person name="Babayeva S."/>
            <person name="Izzatullayeva V."/>
            <person name="Mammadov A."/>
            <person name="Mammadov A."/>
            <person name="Sharifova S."/>
            <person name="Ojaghi J."/>
            <person name="Eynullazada K."/>
            <person name="Bayramov B."/>
            <person name="Abdulazimova A."/>
            <person name="Shahmuradov I."/>
        </authorList>
    </citation>
    <scope>NUCLEOTIDE SEQUENCE [LARGE SCALE GENOMIC DNA]</scope>
    <source>
        <strain evidence="3">cv. AG2017</strain>
        <tissue evidence="2">Leaf</tissue>
    </source>
</reference>
<feature type="region of interest" description="Disordered" evidence="1">
    <location>
        <begin position="1"/>
        <end position="48"/>
    </location>
</feature>
<keyword evidence="3" id="KW-1185">Reference proteome</keyword>
<feature type="region of interest" description="Disordered" evidence="1">
    <location>
        <begin position="136"/>
        <end position="184"/>
    </location>
</feature>
<gene>
    <name evidence="2" type="ORF">CRG98_050149</name>
</gene>
<comment type="caution">
    <text evidence="2">The sequence shown here is derived from an EMBL/GenBank/DDBJ whole genome shotgun (WGS) entry which is preliminary data.</text>
</comment>
<feature type="non-terminal residue" evidence="2">
    <location>
        <position position="1"/>
    </location>
</feature>
<dbReference type="AlphaFoldDB" id="A0A2I0GSM4"/>
<proteinExistence type="predicted"/>